<name>S7ZH96_PENO1</name>
<keyword evidence="3" id="KW-1185">Reference proteome</keyword>
<sequence length="374" mass="41500">MTAAALKKARANSDNTNLTTKSDLTETSPIKRRKLKKTKPVASVAPKEKTPDTDAHVSVILDSPQKSSLNAAELHYPLPTKLVSNLPRIYFGHTAAFPRWITIIDTRQPGEDLGKDLIRTHADQTVISGLRPGSEVNAYDPKVGLAGLKWVLEPGPASAWGGFTRERLERLAHDQLCEALRCPTTCLRLRAMCREQHRDAIANIANPLPPAPQWHLAGPAARGRLADRIQAAGHRLLEDSRSRRDEGLYNRPELGYRSEKNEIQQNGDKYTQMVSIMRRNMKGTLGPPSHQDHSLDPFQLEEGEKTEAKDNLNNLKQESATRSTVPETTVVVIPNHETSEREKRVELRISGCSDMGDQRSTETTAAKLTLQAGK</sequence>
<dbReference type="Proteomes" id="UP000019376">
    <property type="component" value="Unassembled WGS sequence"/>
</dbReference>
<accession>S7ZH96</accession>
<feature type="region of interest" description="Disordered" evidence="1">
    <location>
        <begin position="1"/>
        <end position="54"/>
    </location>
</feature>
<evidence type="ECO:0000313" key="2">
    <source>
        <dbReference type="EMBL" id="EPS30045.1"/>
    </source>
</evidence>
<gene>
    <name evidence="2" type="ORF">PDE_04995</name>
</gene>
<evidence type="ECO:0000256" key="1">
    <source>
        <dbReference type="SAM" id="MobiDB-lite"/>
    </source>
</evidence>
<organism evidence="2 3">
    <name type="scientific">Penicillium oxalicum (strain 114-2 / CGMCC 5302)</name>
    <name type="common">Penicillium decumbens</name>
    <dbReference type="NCBI Taxonomy" id="933388"/>
    <lineage>
        <taxon>Eukaryota</taxon>
        <taxon>Fungi</taxon>
        <taxon>Dikarya</taxon>
        <taxon>Ascomycota</taxon>
        <taxon>Pezizomycotina</taxon>
        <taxon>Eurotiomycetes</taxon>
        <taxon>Eurotiomycetidae</taxon>
        <taxon>Eurotiales</taxon>
        <taxon>Aspergillaceae</taxon>
        <taxon>Penicillium</taxon>
    </lineage>
</organism>
<proteinExistence type="predicted"/>
<reference evidence="2 3" key="1">
    <citation type="journal article" date="2013" name="PLoS ONE">
        <title>Genomic and secretomic analyses reveal unique features of the lignocellulolytic enzyme system of Penicillium decumbens.</title>
        <authorList>
            <person name="Liu G."/>
            <person name="Zhang L."/>
            <person name="Wei X."/>
            <person name="Zou G."/>
            <person name="Qin Y."/>
            <person name="Ma L."/>
            <person name="Li J."/>
            <person name="Zheng H."/>
            <person name="Wang S."/>
            <person name="Wang C."/>
            <person name="Xun L."/>
            <person name="Zhao G.-P."/>
            <person name="Zhou Z."/>
            <person name="Qu Y."/>
        </authorList>
    </citation>
    <scope>NUCLEOTIDE SEQUENCE [LARGE SCALE GENOMIC DNA]</scope>
    <source>
        <strain evidence="3">114-2 / CGMCC 5302</strain>
    </source>
</reference>
<dbReference type="AlphaFoldDB" id="S7ZH96"/>
<feature type="region of interest" description="Disordered" evidence="1">
    <location>
        <begin position="353"/>
        <end position="374"/>
    </location>
</feature>
<dbReference type="HOGENOM" id="CLU_739882_0_0_1"/>
<feature type="compositionally biased region" description="Polar residues" evidence="1">
    <location>
        <begin position="12"/>
        <end position="28"/>
    </location>
</feature>
<protein>
    <submittedName>
        <fullName evidence="2">Uncharacterized protein</fullName>
    </submittedName>
</protein>
<evidence type="ECO:0000313" key="3">
    <source>
        <dbReference type="Proteomes" id="UP000019376"/>
    </source>
</evidence>
<dbReference type="EMBL" id="KB644412">
    <property type="protein sequence ID" value="EPS30045.1"/>
    <property type="molecule type" value="Genomic_DNA"/>
</dbReference>
<feature type="compositionally biased region" description="Basic residues" evidence="1">
    <location>
        <begin position="30"/>
        <end position="39"/>
    </location>
</feature>
<dbReference type="OrthoDB" id="4506111at2759"/>